<dbReference type="Gene3D" id="1.10.287.950">
    <property type="entry name" value="Methyl-accepting chemotaxis protein"/>
    <property type="match status" value="1"/>
</dbReference>
<feature type="domain" description="4Fe-4S ferredoxin-type" evidence="10">
    <location>
        <begin position="4"/>
        <end position="33"/>
    </location>
</feature>
<keyword evidence="5 7" id="KW-0807">Transducer</keyword>
<dbReference type="Gene3D" id="3.40.950.10">
    <property type="entry name" value="Fe-only Hydrogenase (Larger Subunit), Chain L, domain 3"/>
    <property type="match status" value="1"/>
</dbReference>
<protein>
    <submittedName>
        <fullName evidence="12">Methyl-accepting chemotaxis protein</fullName>
    </submittedName>
</protein>
<proteinExistence type="inferred from homology"/>
<evidence type="ECO:0000256" key="4">
    <source>
        <dbReference type="ARBA" id="ARBA00023014"/>
    </source>
</evidence>
<dbReference type="InterPro" id="IPR017896">
    <property type="entry name" value="4Fe4S_Fe-S-bd"/>
</dbReference>
<dbReference type="RefSeq" id="WP_014296384.1">
    <property type="nucleotide sequence ID" value="NC_016751.1"/>
</dbReference>
<dbReference type="Pfam" id="PF04060">
    <property type="entry name" value="FeS"/>
    <property type="match status" value="1"/>
</dbReference>
<dbReference type="EMBL" id="CP003257">
    <property type="protein sequence ID" value="AEX85312.1"/>
    <property type="molecule type" value="Genomic_DNA"/>
</dbReference>
<dbReference type="InterPro" id="IPR004089">
    <property type="entry name" value="MCPsignal_dom"/>
</dbReference>
<dbReference type="GO" id="GO:0007165">
    <property type="term" value="P:signal transduction"/>
    <property type="evidence" value="ECO:0007669"/>
    <property type="project" value="UniProtKB-KW"/>
</dbReference>
<dbReference type="STRING" id="443254.Marpi_0896"/>
<dbReference type="HOGENOM" id="CLU_027268_0_0_0"/>
<gene>
    <name evidence="12" type="ordered locus">Marpi_0896</name>
</gene>
<dbReference type="GO" id="GO:0004888">
    <property type="term" value="F:transmembrane signaling receptor activity"/>
    <property type="evidence" value="ECO:0007669"/>
    <property type="project" value="InterPro"/>
</dbReference>
<dbReference type="InterPro" id="IPR009016">
    <property type="entry name" value="Fe_hydrogenase"/>
</dbReference>
<dbReference type="AlphaFoldDB" id="H2J7C0"/>
<keyword evidence="8" id="KW-0175">Coiled coil</keyword>
<evidence type="ECO:0000256" key="2">
    <source>
        <dbReference type="ARBA" id="ARBA00022723"/>
    </source>
</evidence>
<keyword evidence="13" id="KW-1185">Reference proteome</keyword>
<dbReference type="PROSITE" id="PS51656">
    <property type="entry name" value="4FE4S"/>
    <property type="match status" value="1"/>
</dbReference>
<dbReference type="SMART" id="SM00283">
    <property type="entry name" value="MA"/>
    <property type="match status" value="1"/>
</dbReference>
<dbReference type="InterPro" id="IPR007202">
    <property type="entry name" value="4Fe-4S_dom"/>
</dbReference>
<dbReference type="Pfam" id="PF13237">
    <property type="entry name" value="Fer4_10"/>
    <property type="match status" value="1"/>
</dbReference>
<dbReference type="Gene3D" id="1.10.15.40">
    <property type="entry name" value="Electron transport complex subunit B, putative Fe-S cluster"/>
    <property type="match status" value="1"/>
</dbReference>
<feature type="domain" description="4Fe-4S ferredoxin-type" evidence="10">
    <location>
        <begin position="34"/>
        <end position="62"/>
    </location>
</feature>
<evidence type="ECO:0000313" key="12">
    <source>
        <dbReference type="EMBL" id="AEX85312.1"/>
    </source>
</evidence>
<dbReference type="GO" id="GO:0051539">
    <property type="term" value="F:4 iron, 4 sulfur cluster binding"/>
    <property type="evidence" value="ECO:0007669"/>
    <property type="project" value="UniProtKB-KW"/>
</dbReference>
<dbReference type="KEGG" id="mpz:Marpi_0896"/>
<feature type="domain" description="Methyl-accepting transducer" evidence="9">
    <location>
        <begin position="434"/>
        <end position="661"/>
    </location>
</feature>
<evidence type="ECO:0000259" key="11">
    <source>
        <dbReference type="PROSITE" id="PS51656"/>
    </source>
</evidence>
<dbReference type="PANTHER" id="PTHR32089">
    <property type="entry name" value="METHYL-ACCEPTING CHEMOTAXIS PROTEIN MCPB"/>
    <property type="match status" value="1"/>
</dbReference>
<evidence type="ECO:0000256" key="1">
    <source>
        <dbReference type="ARBA" id="ARBA00022485"/>
    </source>
</evidence>
<keyword evidence="2" id="KW-0479">Metal-binding</keyword>
<comment type="similarity">
    <text evidence="6">Belongs to the methyl-accepting chemotaxis (MCP) protein family.</text>
</comment>
<dbReference type="Proteomes" id="UP000007161">
    <property type="component" value="Chromosome"/>
</dbReference>
<evidence type="ECO:0000313" key="13">
    <source>
        <dbReference type="Proteomes" id="UP000007161"/>
    </source>
</evidence>
<reference evidence="12 13" key="1">
    <citation type="journal article" date="2012" name="J. Bacteriol.">
        <title>Complete Genome Sequence of the Thermophilic, Piezophilic, Heterotrophic Bacterium Marinitoga piezophila KA3.</title>
        <authorList>
            <person name="Lucas S."/>
            <person name="Han J."/>
            <person name="Lapidus A."/>
            <person name="Cheng J.F."/>
            <person name="Goodwin L.A."/>
            <person name="Pitluck S."/>
            <person name="Peters L."/>
            <person name="Mikhailova N."/>
            <person name="Teshima H."/>
            <person name="Detter J.C."/>
            <person name="Han C."/>
            <person name="Tapia R."/>
            <person name="Land M."/>
            <person name="Hauser L."/>
            <person name="Kyrpides N.C."/>
            <person name="Ivanova N."/>
            <person name="Pagani I."/>
            <person name="Vannier P."/>
            <person name="Oger P."/>
            <person name="Bartlett D.H."/>
            <person name="Noll K.M."/>
            <person name="Woyke T."/>
            <person name="Jebbar M."/>
        </authorList>
    </citation>
    <scope>NUCLEOTIDE SEQUENCE [LARGE SCALE GENOMIC DNA]</scope>
    <source>
        <strain evidence="13">DSM 14283 / JCM 11233 / KA3</strain>
    </source>
</reference>
<dbReference type="Gene3D" id="3.40.50.1780">
    <property type="match status" value="1"/>
</dbReference>
<keyword evidence="1" id="KW-0004">4Fe-4S</keyword>
<evidence type="ECO:0000256" key="7">
    <source>
        <dbReference type="PROSITE-ProRule" id="PRU00284"/>
    </source>
</evidence>
<dbReference type="SUPFAM" id="SSF58104">
    <property type="entry name" value="Methyl-accepting chemotaxis protein (MCP) signaling domain"/>
    <property type="match status" value="1"/>
</dbReference>
<dbReference type="eggNOG" id="COG0840">
    <property type="taxonomic scope" value="Bacteria"/>
</dbReference>
<sequence length="667" mass="75592">MNGNIIYTEPEKCTLCYNCIRVCPVHANKVYDDYVEPDSDLCIKCGQCILSCESQARRYRKDIDIFEDFKNKNEYLVAIIAPAYVGDLENTTPNQYAAALKKLGFNEVHEVAFGAELTTLEVLKEMEEKKPEYVIMSPCPSLINYLEKWQPDLLQYFSESYSPMLSTAAFVKKEKPNAKVVFISPCTAKKSEIEHESIKGLVDIVLTFEEINELFEKNNIKPSVLEEELFDGYQPNYATLFPVSGGLTKTAASYLKNKKIDDIMLEEDVLVIEGKERSIPFFKDFEKNIKAGKKDVTPKFIDILFCEGCIDGPATRKDIPLFEKRAKIIKYTKDRLVKNKFLTKDGKQVAQKTISLKDTKKIYEEMNLKRYFKAKPVNYKEPPESFIVKILEKTNRLNDERNCTACGYETCRERAKAVYNGLMPEDLCIIYIMEEAEELLDKIRKQRAKSNEMLESVSSILSEVSVVVDEVTEQAVSLNTKAEEITEISIKGKDVVSELEGKNNIIENNIGDITEKLNRLTDKTKQLVPILDMINKIANQTGLLALNASIEAARVGEAGKGFSVIAVEISELANTTKEYSNNINETINEMKEVVEMVNQGIGNMIEQIKDESSMVQNTTDQFEKINEKINILSEDIQKVSASAEEMNASVNEMETTIKKILKSSVEE</sequence>
<accession>H2J7C0</accession>
<keyword evidence="4" id="KW-0411">Iron-sulfur</keyword>
<dbReference type="PROSITE" id="PS00198">
    <property type="entry name" value="4FE4S_FER_1"/>
    <property type="match status" value="2"/>
</dbReference>
<dbReference type="SUPFAM" id="SSF53920">
    <property type="entry name" value="Fe-only hydrogenase"/>
    <property type="match status" value="1"/>
</dbReference>
<name>H2J7C0_MARPK</name>
<dbReference type="InterPro" id="IPR004090">
    <property type="entry name" value="Chemotax_Me-accpt_rcpt"/>
</dbReference>
<dbReference type="GO" id="GO:0006935">
    <property type="term" value="P:chemotaxis"/>
    <property type="evidence" value="ECO:0007669"/>
    <property type="project" value="InterPro"/>
</dbReference>
<dbReference type="Pfam" id="PF02906">
    <property type="entry name" value="Fe_hyd_lg_C"/>
    <property type="match status" value="1"/>
</dbReference>
<dbReference type="eggNOG" id="COG1145">
    <property type="taxonomic scope" value="Bacteria"/>
</dbReference>
<dbReference type="Gene3D" id="3.30.70.20">
    <property type="match status" value="1"/>
</dbReference>
<dbReference type="OrthoDB" id="9798098at2"/>
<dbReference type="GO" id="GO:0046872">
    <property type="term" value="F:metal ion binding"/>
    <property type="evidence" value="ECO:0007669"/>
    <property type="project" value="UniProtKB-KW"/>
</dbReference>
<evidence type="ECO:0000256" key="8">
    <source>
        <dbReference type="SAM" id="Coils"/>
    </source>
</evidence>
<evidence type="ECO:0000259" key="9">
    <source>
        <dbReference type="PROSITE" id="PS50111"/>
    </source>
</evidence>
<dbReference type="PANTHER" id="PTHR32089:SF112">
    <property type="entry name" value="LYSOZYME-LIKE PROTEIN-RELATED"/>
    <property type="match status" value="1"/>
</dbReference>
<dbReference type="PROSITE" id="PS51379">
    <property type="entry name" value="4FE4S_FER_2"/>
    <property type="match status" value="2"/>
</dbReference>
<feature type="coiled-coil region" evidence="8">
    <location>
        <begin position="496"/>
        <end position="523"/>
    </location>
</feature>
<evidence type="ECO:0000256" key="3">
    <source>
        <dbReference type="ARBA" id="ARBA00023004"/>
    </source>
</evidence>
<dbReference type="PROSITE" id="PS50111">
    <property type="entry name" value="CHEMOTAXIS_TRANSDUC_2"/>
    <property type="match status" value="1"/>
</dbReference>
<feature type="domain" description="4Fe-4S" evidence="11">
    <location>
        <begin position="378"/>
        <end position="445"/>
    </location>
</feature>
<dbReference type="SUPFAM" id="SSF54862">
    <property type="entry name" value="4Fe-4S ferredoxins"/>
    <property type="match status" value="1"/>
</dbReference>
<evidence type="ECO:0000256" key="6">
    <source>
        <dbReference type="ARBA" id="ARBA00029447"/>
    </source>
</evidence>
<dbReference type="PRINTS" id="PR00260">
    <property type="entry name" value="CHEMTRNSDUCR"/>
</dbReference>
<evidence type="ECO:0000259" key="10">
    <source>
        <dbReference type="PROSITE" id="PS51379"/>
    </source>
</evidence>
<dbReference type="InterPro" id="IPR004108">
    <property type="entry name" value="Fe_hydrogenase_lsu_C"/>
</dbReference>
<dbReference type="InterPro" id="IPR017900">
    <property type="entry name" value="4Fe4S_Fe_S_CS"/>
</dbReference>
<organism evidence="12 13">
    <name type="scientific">Marinitoga piezophila (strain DSM 14283 / JCM 11233 / KA3)</name>
    <dbReference type="NCBI Taxonomy" id="443254"/>
    <lineage>
        <taxon>Bacteria</taxon>
        <taxon>Thermotogati</taxon>
        <taxon>Thermotogota</taxon>
        <taxon>Thermotogae</taxon>
        <taxon>Petrotogales</taxon>
        <taxon>Petrotogaceae</taxon>
        <taxon>Marinitoga</taxon>
    </lineage>
</organism>
<dbReference type="Pfam" id="PF00015">
    <property type="entry name" value="MCPsignal"/>
    <property type="match status" value="1"/>
</dbReference>
<evidence type="ECO:0000256" key="5">
    <source>
        <dbReference type="ARBA" id="ARBA00023224"/>
    </source>
</evidence>
<dbReference type="GO" id="GO:0016020">
    <property type="term" value="C:membrane"/>
    <property type="evidence" value="ECO:0007669"/>
    <property type="project" value="InterPro"/>
</dbReference>
<reference evidence="13" key="2">
    <citation type="submission" date="2012-01" db="EMBL/GenBank/DDBJ databases">
        <title>Complete sequence of chromosome of Marinitoga piezophila KA3.</title>
        <authorList>
            <person name="Lucas S."/>
            <person name="Han J."/>
            <person name="Lapidus A."/>
            <person name="Cheng J.-F."/>
            <person name="Goodwin L."/>
            <person name="Pitluck S."/>
            <person name="Peters L."/>
            <person name="Mikhailova N."/>
            <person name="Teshima H."/>
            <person name="Detter J.C."/>
            <person name="Han C."/>
            <person name="Tapia R."/>
            <person name="Land M."/>
            <person name="Hauser L."/>
            <person name="Kyrpides N."/>
            <person name="Ivanova N."/>
            <person name="Pagani I."/>
            <person name="Jebbar M."/>
            <person name="Vannier P."/>
            <person name="Oger P."/>
            <person name="Cario A."/>
            <person name="Bartlett D."/>
            <person name="Noll K.M."/>
            <person name="Woyke T."/>
        </authorList>
    </citation>
    <scope>NUCLEOTIDE SEQUENCE [LARGE SCALE GENOMIC DNA]</scope>
    <source>
        <strain evidence="13">DSM 14283 / JCM 11233 / KA3</strain>
    </source>
</reference>
<dbReference type="eggNOG" id="COG4624">
    <property type="taxonomic scope" value="Bacteria"/>
</dbReference>
<keyword evidence="3" id="KW-0408">Iron</keyword>